<feature type="transmembrane region" description="Helical" evidence="7">
    <location>
        <begin position="102"/>
        <end position="121"/>
    </location>
</feature>
<feature type="transmembrane region" description="Helical" evidence="7">
    <location>
        <begin position="127"/>
        <end position="148"/>
    </location>
</feature>
<feature type="domain" description="ABC transmembrane type-1" evidence="8">
    <location>
        <begin position="58"/>
        <end position="241"/>
    </location>
</feature>
<keyword evidence="4 7" id="KW-0812">Transmembrane</keyword>
<evidence type="ECO:0000256" key="5">
    <source>
        <dbReference type="ARBA" id="ARBA00022989"/>
    </source>
</evidence>
<feature type="transmembrane region" description="Helical" evidence="7">
    <location>
        <begin position="222"/>
        <end position="244"/>
    </location>
</feature>
<dbReference type="CDD" id="cd06261">
    <property type="entry name" value="TM_PBP2"/>
    <property type="match status" value="1"/>
</dbReference>
<keyword evidence="3" id="KW-1003">Cell membrane</keyword>
<keyword evidence="10" id="KW-1185">Reference proteome</keyword>
<evidence type="ECO:0000313" key="9">
    <source>
        <dbReference type="EMBL" id="CAD7047817.1"/>
    </source>
</evidence>
<dbReference type="Gene3D" id="1.10.3720.10">
    <property type="entry name" value="MetI-like"/>
    <property type="match status" value="1"/>
</dbReference>
<evidence type="ECO:0000313" key="10">
    <source>
        <dbReference type="Proteomes" id="UP000601041"/>
    </source>
</evidence>
<dbReference type="InterPro" id="IPR000515">
    <property type="entry name" value="MetI-like"/>
</dbReference>
<evidence type="ECO:0000259" key="8">
    <source>
        <dbReference type="PROSITE" id="PS50928"/>
    </source>
</evidence>
<evidence type="ECO:0000256" key="3">
    <source>
        <dbReference type="ARBA" id="ARBA00022475"/>
    </source>
</evidence>
<dbReference type="Proteomes" id="UP000601041">
    <property type="component" value="Unassembled WGS sequence"/>
</dbReference>
<evidence type="ECO:0000256" key="6">
    <source>
        <dbReference type="ARBA" id="ARBA00023136"/>
    </source>
</evidence>
<feature type="transmembrane region" description="Helical" evidence="7">
    <location>
        <begin position="179"/>
        <end position="202"/>
    </location>
</feature>
<dbReference type="PANTHER" id="PTHR30151:SF20">
    <property type="entry name" value="ABC TRANSPORTER PERMEASE PROTEIN HI_0355-RELATED"/>
    <property type="match status" value="1"/>
</dbReference>
<evidence type="ECO:0000256" key="2">
    <source>
        <dbReference type="ARBA" id="ARBA00022448"/>
    </source>
</evidence>
<keyword evidence="2 7" id="KW-0813">Transport</keyword>
<dbReference type="Pfam" id="PF00528">
    <property type="entry name" value="BPD_transp_1"/>
    <property type="match status" value="1"/>
</dbReference>
<comment type="subcellular location">
    <subcellularLocation>
        <location evidence="1 7">Cell membrane</location>
        <topology evidence="1 7">Multi-pass membrane protein</topology>
    </subcellularLocation>
</comment>
<dbReference type="EMBL" id="CABFWE030000011">
    <property type="protein sequence ID" value="CAD7047817.1"/>
    <property type="molecule type" value="Genomic_DNA"/>
</dbReference>
<feature type="transmembrane region" description="Helical" evidence="7">
    <location>
        <begin position="70"/>
        <end position="90"/>
    </location>
</feature>
<keyword evidence="5 7" id="KW-1133">Transmembrane helix</keyword>
<evidence type="ECO:0000256" key="4">
    <source>
        <dbReference type="ARBA" id="ARBA00022692"/>
    </source>
</evidence>
<name>A0ABN7JWD8_9HYPH</name>
<keyword evidence="6 7" id="KW-0472">Membrane</keyword>
<dbReference type="InterPro" id="IPR035906">
    <property type="entry name" value="MetI-like_sf"/>
</dbReference>
<evidence type="ECO:0000256" key="1">
    <source>
        <dbReference type="ARBA" id="ARBA00004651"/>
    </source>
</evidence>
<organism evidence="9 10">
    <name type="scientific">Pseudorhizobium halotolerans</name>
    <dbReference type="NCBI Taxonomy" id="1233081"/>
    <lineage>
        <taxon>Bacteria</taxon>
        <taxon>Pseudomonadati</taxon>
        <taxon>Pseudomonadota</taxon>
        <taxon>Alphaproteobacteria</taxon>
        <taxon>Hyphomicrobiales</taxon>
        <taxon>Rhizobiaceae</taxon>
        <taxon>Rhizobium/Agrobacterium group</taxon>
        <taxon>Pseudorhizobium</taxon>
    </lineage>
</organism>
<dbReference type="PROSITE" id="PS50928">
    <property type="entry name" value="ABC_TM1"/>
    <property type="match status" value="1"/>
</dbReference>
<reference evidence="9 10" key="1">
    <citation type="submission" date="2020-11" db="EMBL/GenBank/DDBJ databases">
        <authorList>
            <person name="Lassalle F."/>
        </authorList>
    </citation>
    <scope>NUCLEOTIDE SEQUENCE [LARGE SCALE GENOMIC DNA]</scope>
    <source>
        <strain evidence="9 10">AB21</strain>
    </source>
</reference>
<proteinExistence type="inferred from homology"/>
<dbReference type="SUPFAM" id="SSF161098">
    <property type="entry name" value="MetI-like"/>
    <property type="match status" value="1"/>
</dbReference>
<protein>
    <submittedName>
        <fullName evidence="9">Nitrate ABC transporter permease</fullName>
    </submittedName>
</protein>
<sequence length="253" mass="27228">MARSAGQRDGSALLGMLGIAMFLLAWEVIGQNRWLGLTWPALSEVVVFLFTPSRQTLFLRALSASLGSLFVGYCLGLFAGIAAATLAHTVSAMRSGLDTMSAFIHAIPSIALAPLFIVFIGREHTPAALAALSTFFVMYVSTTSSFASSRQEWIDLMRVLGASRLDRLRRLDIPAATPIIVGGMRLAAPSALIGVIIGEWFGATRGVGVLIINAMQNFQIPLLWSAVVLAVIVSLGLFALLGMLQKYAERRFR</sequence>
<dbReference type="RefSeq" id="WP_142588934.1">
    <property type="nucleotide sequence ID" value="NZ_CABFWE030000011.1"/>
</dbReference>
<comment type="caution">
    <text evidence="9">The sequence shown here is derived from an EMBL/GenBank/DDBJ whole genome shotgun (WGS) entry which is preliminary data.</text>
</comment>
<gene>
    <name evidence="9" type="ORF">RHAB21_03830</name>
</gene>
<accession>A0ABN7JWD8</accession>
<evidence type="ECO:0000256" key="7">
    <source>
        <dbReference type="RuleBase" id="RU363032"/>
    </source>
</evidence>
<comment type="similarity">
    <text evidence="7">Belongs to the binding-protein-dependent transport system permease family.</text>
</comment>
<dbReference type="PANTHER" id="PTHR30151">
    <property type="entry name" value="ALKANE SULFONATE ABC TRANSPORTER-RELATED, MEMBRANE SUBUNIT"/>
    <property type="match status" value="1"/>
</dbReference>
<feature type="transmembrane region" description="Helical" evidence="7">
    <location>
        <begin position="12"/>
        <end position="29"/>
    </location>
</feature>